<dbReference type="Gene3D" id="3.30.70.270">
    <property type="match status" value="1"/>
</dbReference>
<name>A0A9Q0S0T0_9DIPT</name>
<evidence type="ECO:0000313" key="1">
    <source>
        <dbReference type="EMBL" id="KAJ6639616.1"/>
    </source>
</evidence>
<dbReference type="PANTHER" id="PTHR33198">
    <property type="entry name" value="ANK_REP_REGION DOMAIN-CONTAINING PROTEIN-RELATED"/>
    <property type="match status" value="1"/>
</dbReference>
<dbReference type="GO" id="GO:0071897">
    <property type="term" value="P:DNA biosynthetic process"/>
    <property type="evidence" value="ECO:0007669"/>
    <property type="project" value="UniProtKB-ARBA"/>
</dbReference>
<dbReference type="OrthoDB" id="8195376at2759"/>
<dbReference type="InterPro" id="IPR043128">
    <property type="entry name" value="Rev_trsase/Diguanyl_cyclase"/>
</dbReference>
<accession>A0A9Q0S0T0</accession>
<dbReference type="InterPro" id="IPR043502">
    <property type="entry name" value="DNA/RNA_pol_sf"/>
</dbReference>
<dbReference type="SUPFAM" id="SSF56672">
    <property type="entry name" value="DNA/RNA polymerases"/>
    <property type="match status" value="1"/>
</dbReference>
<evidence type="ECO:0000313" key="2">
    <source>
        <dbReference type="Proteomes" id="UP001151699"/>
    </source>
</evidence>
<feature type="non-terminal residue" evidence="1">
    <location>
        <position position="431"/>
    </location>
</feature>
<organism evidence="1 2">
    <name type="scientific">Pseudolycoriella hygida</name>
    <dbReference type="NCBI Taxonomy" id="35572"/>
    <lineage>
        <taxon>Eukaryota</taxon>
        <taxon>Metazoa</taxon>
        <taxon>Ecdysozoa</taxon>
        <taxon>Arthropoda</taxon>
        <taxon>Hexapoda</taxon>
        <taxon>Insecta</taxon>
        <taxon>Pterygota</taxon>
        <taxon>Neoptera</taxon>
        <taxon>Endopterygota</taxon>
        <taxon>Diptera</taxon>
        <taxon>Nematocera</taxon>
        <taxon>Sciaroidea</taxon>
        <taxon>Sciaridae</taxon>
        <taxon>Pseudolycoriella</taxon>
    </lineage>
</organism>
<proteinExistence type="predicted"/>
<sequence length="431" mass="49366">MTDDGHNRTPRALDCVNVATEWPKWKQNFTVWMIANDKYTKSEKDQIATFIWLLGEQGMTIYNSLYPNNGSQISMLGIDVPAPTSENPAATRQRTLAEVLDKFDTYCVPQKNVAMESYKFNMIFQKEHQSFNKFETALRKQIQYCDYKCSSPNCQQKFDDRMLRDRIIVGVHDKKLQLKLLDGRNEALADVIDKCKIFEAANKHKHILDEKSPIVASIASECHTNIAFDRKAGVDVLSQSKRICFNCGHSWDKEHLLICKAKEAVCRKCSKKGHFAVMCRHIVKKQQPILRKDDKSMNSKQSVGTLSWSGIAGLGTCVKLGIIKQIDVNQIVLPASTESFVEQYKDVFTRFARFIPNWSKMSAKLRYLTRHDVDFQWTNEHELEFCNLLAVVSSEPVLAILVWGQIMFDIRGKPFKKLGKHKASAVARDFL</sequence>
<reference evidence="1" key="1">
    <citation type="submission" date="2022-07" db="EMBL/GenBank/DDBJ databases">
        <authorList>
            <person name="Trinca V."/>
            <person name="Uliana J.V.C."/>
            <person name="Torres T.T."/>
            <person name="Ward R.J."/>
            <person name="Monesi N."/>
        </authorList>
    </citation>
    <scope>NUCLEOTIDE SEQUENCE</scope>
    <source>
        <strain evidence="1">HSMRA1968</strain>
        <tissue evidence="1">Whole embryos</tissue>
    </source>
</reference>
<comment type="caution">
    <text evidence="1">The sequence shown here is derived from an EMBL/GenBank/DDBJ whole genome shotgun (WGS) entry which is preliminary data.</text>
</comment>
<dbReference type="PANTHER" id="PTHR33198:SF20">
    <property type="entry name" value="RETROTRANSPOSON GAG DOMAIN-CONTAINING PROTEIN"/>
    <property type="match status" value="1"/>
</dbReference>
<evidence type="ECO:0008006" key="3">
    <source>
        <dbReference type="Google" id="ProtNLM"/>
    </source>
</evidence>
<protein>
    <recommendedName>
        <fullName evidence="3">CCHC-type domain-containing protein</fullName>
    </recommendedName>
</protein>
<dbReference type="Proteomes" id="UP001151699">
    <property type="component" value="Chromosome X"/>
</dbReference>
<gene>
    <name evidence="1" type="ORF">Bhyg_12363</name>
</gene>
<dbReference type="AlphaFoldDB" id="A0A9Q0S0T0"/>
<keyword evidence="2" id="KW-1185">Reference proteome</keyword>
<dbReference type="EMBL" id="WJQU01000003">
    <property type="protein sequence ID" value="KAJ6639616.1"/>
    <property type="molecule type" value="Genomic_DNA"/>
</dbReference>